<protein>
    <recommendedName>
        <fullName evidence="9">C2H2-type domain-containing protein</fullName>
    </recommendedName>
</protein>
<keyword evidence="2" id="KW-0479">Metal-binding</keyword>
<evidence type="ECO:0000313" key="10">
    <source>
        <dbReference type="EMBL" id="PSN66281.1"/>
    </source>
</evidence>
<comment type="subcellular location">
    <subcellularLocation>
        <location evidence="1">Nucleus</location>
    </subcellularLocation>
</comment>
<name>A0A2T2NLG3_CORCC</name>
<dbReference type="Gene3D" id="3.30.160.60">
    <property type="entry name" value="Classic Zinc Finger"/>
    <property type="match status" value="2"/>
</dbReference>
<keyword evidence="4 7" id="KW-0863">Zinc-finger</keyword>
<dbReference type="SMART" id="SM00355">
    <property type="entry name" value="ZnF_C2H2"/>
    <property type="match status" value="4"/>
</dbReference>
<feature type="region of interest" description="Disordered" evidence="8">
    <location>
        <begin position="193"/>
        <end position="271"/>
    </location>
</feature>
<sequence length="484" mass="54408">MAPALTPIKAWKCTYKDCAASFDTEKDVKKHKKNSDEHDYCAKCDEDFDSYDDLSQHKAFRPDNHGKACRVCGEEFKSEAGLRRHIELTHKVDQQLACIGCDETFYRASLLIEHLEFGHCSKITADEFQGHIVHKHLITELLKGGINFNRFMAKISRSSAGIDHEEEGGVAIIEENADQALNIEYKALEPETHPPEVLSPEAFGPYPPLPSQSQPSELGAGLSNLSINDTESTDSGGTLKPWASKDASKTLFPTAKPTPAPPSEYSMTQHDQQMEQEHGINIMSSRFWDPKSVDWSPERFYDAVIQKYYCPFICEQTFLIPSDLNLHILHEHRITRMKCPKCLKNFKSCTALMSHCESRGSKCTINKADDFNVFLDRLTGGFLGVKEETRPEFLQNPSVVVTNPLTGRVERYTPPVASYLQYAVTRPVDYKQPVETTRIGGPPEELEGERGAFEAGMTGDLSKTVSARLHMVSNSTLQFFFERS</sequence>
<evidence type="ECO:0000256" key="3">
    <source>
        <dbReference type="ARBA" id="ARBA00022737"/>
    </source>
</evidence>
<keyword evidence="3" id="KW-0677">Repeat</keyword>
<evidence type="ECO:0000256" key="2">
    <source>
        <dbReference type="ARBA" id="ARBA00022723"/>
    </source>
</evidence>
<dbReference type="PROSITE" id="PS00028">
    <property type="entry name" value="ZINC_FINGER_C2H2_1"/>
    <property type="match status" value="3"/>
</dbReference>
<evidence type="ECO:0000256" key="4">
    <source>
        <dbReference type="ARBA" id="ARBA00022771"/>
    </source>
</evidence>
<evidence type="ECO:0000313" key="11">
    <source>
        <dbReference type="Proteomes" id="UP000240883"/>
    </source>
</evidence>
<dbReference type="InterPro" id="IPR036236">
    <property type="entry name" value="Znf_C2H2_sf"/>
</dbReference>
<dbReference type="EMBL" id="KZ678136">
    <property type="protein sequence ID" value="PSN66281.1"/>
    <property type="molecule type" value="Genomic_DNA"/>
</dbReference>
<dbReference type="PROSITE" id="PS50157">
    <property type="entry name" value="ZINC_FINGER_C2H2_2"/>
    <property type="match status" value="1"/>
</dbReference>
<evidence type="ECO:0000259" key="9">
    <source>
        <dbReference type="PROSITE" id="PS50157"/>
    </source>
</evidence>
<keyword evidence="6" id="KW-0539">Nucleus</keyword>
<dbReference type="InterPro" id="IPR013087">
    <property type="entry name" value="Znf_C2H2_type"/>
</dbReference>
<evidence type="ECO:0000256" key="5">
    <source>
        <dbReference type="ARBA" id="ARBA00022833"/>
    </source>
</evidence>
<evidence type="ECO:0000256" key="8">
    <source>
        <dbReference type="SAM" id="MobiDB-lite"/>
    </source>
</evidence>
<dbReference type="AlphaFoldDB" id="A0A2T2NLG3"/>
<dbReference type="GO" id="GO:0008270">
    <property type="term" value="F:zinc ion binding"/>
    <property type="evidence" value="ECO:0007669"/>
    <property type="project" value="UniProtKB-KW"/>
</dbReference>
<feature type="compositionally biased region" description="Polar residues" evidence="8">
    <location>
        <begin position="223"/>
        <end position="236"/>
    </location>
</feature>
<keyword evidence="11" id="KW-1185">Reference proteome</keyword>
<reference evidence="10 11" key="1">
    <citation type="journal article" date="2018" name="Front. Microbiol.">
        <title>Genome-Wide Analysis of Corynespora cassiicola Leaf Fall Disease Putative Effectors.</title>
        <authorList>
            <person name="Lopez D."/>
            <person name="Ribeiro S."/>
            <person name="Label P."/>
            <person name="Fumanal B."/>
            <person name="Venisse J.S."/>
            <person name="Kohler A."/>
            <person name="de Oliveira R.R."/>
            <person name="Labutti K."/>
            <person name="Lipzen A."/>
            <person name="Lail K."/>
            <person name="Bauer D."/>
            <person name="Ohm R.A."/>
            <person name="Barry K.W."/>
            <person name="Spatafora J."/>
            <person name="Grigoriev I.V."/>
            <person name="Martin F.M."/>
            <person name="Pujade-Renaud V."/>
        </authorList>
    </citation>
    <scope>NUCLEOTIDE SEQUENCE [LARGE SCALE GENOMIC DNA]</scope>
    <source>
        <strain evidence="10 11">Philippines</strain>
    </source>
</reference>
<dbReference type="STRING" id="1448308.A0A2T2NLG3"/>
<dbReference type="OrthoDB" id="8117402at2759"/>
<organism evidence="10 11">
    <name type="scientific">Corynespora cassiicola Philippines</name>
    <dbReference type="NCBI Taxonomy" id="1448308"/>
    <lineage>
        <taxon>Eukaryota</taxon>
        <taxon>Fungi</taxon>
        <taxon>Dikarya</taxon>
        <taxon>Ascomycota</taxon>
        <taxon>Pezizomycotina</taxon>
        <taxon>Dothideomycetes</taxon>
        <taxon>Pleosporomycetidae</taxon>
        <taxon>Pleosporales</taxon>
        <taxon>Corynesporascaceae</taxon>
        <taxon>Corynespora</taxon>
    </lineage>
</organism>
<gene>
    <name evidence="10" type="ORF">BS50DRAFT_589032</name>
</gene>
<evidence type="ECO:0000256" key="6">
    <source>
        <dbReference type="ARBA" id="ARBA00023242"/>
    </source>
</evidence>
<dbReference type="GO" id="GO:0005634">
    <property type="term" value="C:nucleus"/>
    <property type="evidence" value="ECO:0007669"/>
    <property type="project" value="UniProtKB-SubCell"/>
</dbReference>
<proteinExistence type="predicted"/>
<dbReference type="SUPFAM" id="SSF57667">
    <property type="entry name" value="beta-beta-alpha zinc fingers"/>
    <property type="match status" value="1"/>
</dbReference>
<dbReference type="PANTHER" id="PTHR24376:SF235">
    <property type="entry name" value="C2H2-TYPE DOMAIN-CONTAINING PROTEIN"/>
    <property type="match status" value="1"/>
</dbReference>
<dbReference type="PANTHER" id="PTHR24376">
    <property type="entry name" value="ZINC FINGER PROTEIN"/>
    <property type="match status" value="1"/>
</dbReference>
<dbReference type="Proteomes" id="UP000240883">
    <property type="component" value="Unassembled WGS sequence"/>
</dbReference>
<keyword evidence="5" id="KW-0862">Zinc</keyword>
<accession>A0A2T2NLG3</accession>
<evidence type="ECO:0000256" key="7">
    <source>
        <dbReference type="PROSITE-ProRule" id="PRU00042"/>
    </source>
</evidence>
<feature type="domain" description="C2H2-type" evidence="9">
    <location>
        <begin position="67"/>
        <end position="95"/>
    </location>
</feature>
<evidence type="ECO:0000256" key="1">
    <source>
        <dbReference type="ARBA" id="ARBA00004123"/>
    </source>
</evidence>